<dbReference type="InterPro" id="IPR002355">
    <property type="entry name" value="Cu_oxidase_Cu_BS"/>
</dbReference>
<dbReference type="InterPro" id="IPR011707">
    <property type="entry name" value="Cu-oxidase-like_N"/>
</dbReference>
<feature type="chain" id="PRO_5032662218" evidence="3">
    <location>
        <begin position="42"/>
        <end position="535"/>
    </location>
</feature>
<keyword evidence="3" id="KW-0732">Signal</keyword>
<protein>
    <submittedName>
        <fullName evidence="6">Multicopper oxidase family protein</fullName>
    </submittedName>
</protein>
<comment type="caution">
    <text evidence="6">The sequence shown here is derived from an EMBL/GenBank/DDBJ whole genome shotgun (WGS) entry which is preliminary data.</text>
</comment>
<dbReference type="Proteomes" id="UP000518300">
    <property type="component" value="Unassembled WGS sequence"/>
</dbReference>
<feature type="domain" description="Plastocyanin-like" evidence="4">
    <location>
        <begin position="414"/>
        <end position="519"/>
    </location>
</feature>
<dbReference type="Pfam" id="PF07731">
    <property type="entry name" value="Cu-oxidase_2"/>
    <property type="match status" value="1"/>
</dbReference>
<dbReference type="InterPro" id="IPR011706">
    <property type="entry name" value="Cu-oxidase_C"/>
</dbReference>
<dbReference type="AlphaFoldDB" id="A0A848M0B9"/>
<dbReference type="InterPro" id="IPR008972">
    <property type="entry name" value="Cupredoxin"/>
</dbReference>
<dbReference type="Pfam" id="PF07732">
    <property type="entry name" value="Cu-oxidase_3"/>
    <property type="match status" value="1"/>
</dbReference>
<proteinExistence type="predicted"/>
<dbReference type="SUPFAM" id="SSF49503">
    <property type="entry name" value="Cupredoxins"/>
    <property type="match status" value="3"/>
</dbReference>
<feature type="signal peptide" evidence="3">
    <location>
        <begin position="1"/>
        <end position="41"/>
    </location>
</feature>
<evidence type="ECO:0000313" key="7">
    <source>
        <dbReference type="Proteomes" id="UP000518300"/>
    </source>
</evidence>
<dbReference type="GO" id="GO:0016491">
    <property type="term" value="F:oxidoreductase activity"/>
    <property type="evidence" value="ECO:0007669"/>
    <property type="project" value="UniProtKB-KW"/>
</dbReference>
<keyword evidence="2" id="KW-0560">Oxidoreductase</keyword>
<keyword evidence="7" id="KW-1185">Reference proteome</keyword>
<dbReference type="PROSITE" id="PS00080">
    <property type="entry name" value="MULTICOPPER_OXIDASE2"/>
    <property type="match status" value="1"/>
</dbReference>
<dbReference type="Gene3D" id="2.60.40.420">
    <property type="entry name" value="Cupredoxins - blue copper proteins"/>
    <property type="match status" value="3"/>
</dbReference>
<dbReference type="PANTHER" id="PTHR11709:SF518">
    <property type="entry name" value="MULTICOPPER OXIDASE"/>
    <property type="match status" value="1"/>
</dbReference>
<evidence type="ECO:0000256" key="1">
    <source>
        <dbReference type="ARBA" id="ARBA00022723"/>
    </source>
</evidence>
<gene>
    <name evidence="6" type="ORF">HG543_49455</name>
</gene>
<organism evidence="6 7">
    <name type="scientific">Pyxidicoccus fallax</name>
    <dbReference type="NCBI Taxonomy" id="394095"/>
    <lineage>
        <taxon>Bacteria</taxon>
        <taxon>Pseudomonadati</taxon>
        <taxon>Myxococcota</taxon>
        <taxon>Myxococcia</taxon>
        <taxon>Myxococcales</taxon>
        <taxon>Cystobacterineae</taxon>
        <taxon>Myxococcaceae</taxon>
        <taxon>Pyxidicoccus</taxon>
    </lineage>
</organism>
<dbReference type="PANTHER" id="PTHR11709">
    <property type="entry name" value="MULTI-COPPER OXIDASE"/>
    <property type="match status" value="1"/>
</dbReference>
<accession>A0A848M0B9</accession>
<evidence type="ECO:0000259" key="4">
    <source>
        <dbReference type="Pfam" id="PF07731"/>
    </source>
</evidence>
<evidence type="ECO:0000259" key="5">
    <source>
        <dbReference type="Pfam" id="PF07732"/>
    </source>
</evidence>
<sequence>MGRKQAMKVGLNRKRIMDGQRRRLPLLLLGTGLLVGPAASAEPESPPWPWPQPSRDVYQALVVKYATNRICRLEEQGKCKEWDVVKLRSYNGKLVGPTIEVWPGDNLHIQMDNQLPPEIQPPPPDPNIPHGFNTTNLHTHGLHVSPAGNSDNVLIAIGPQRKFEFEVKIPADHPAGTHWYHPHKHGSTAMQVSSGMAGALIVRGDIDEVPAIKAAQEKIFVFQQIPYSLVDDPYEPGKQANMVESFQVFIPGRWEQSGRRTLINGEFMPTLKLKAGEVQRWRFLHAGTMETLRLRLVRESNPEVVLPQYQIAHDGITTGRIDEVQETEMFPGYRVDLMVRADRTPQTYLLVDEASPADRSLNGQPETRKVLARVVVQGRSPVSMPLPDARQLSKLVPYAPIKDEEVTGMQHVVFDIDFSVVPPRFLINGKPYDPHAPPRKLTLEAVDEWHVTSSQFQGHPFHIHVNPFQVMLGDGKDIWKDTIFVPPSQTFRLRTRYRRYIGKFVMHCHIQDHEDLGMMELQEIVMPDSGGHHPH</sequence>
<feature type="domain" description="Plastocyanin-like" evidence="5">
    <location>
        <begin position="133"/>
        <end position="204"/>
    </location>
</feature>
<reference evidence="6 7" key="1">
    <citation type="submission" date="2020-04" db="EMBL/GenBank/DDBJ databases">
        <title>Draft genome of Pyxidicoccus fallax type strain.</title>
        <authorList>
            <person name="Whitworth D.E."/>
        </authorList>
    </citation>
    <scope>NUCLEOTIDE SEQUENCE [LARGE SCALE GENOMIC DNA]</scope>
    <source>
        <strain evidence="6 7">DSM 14698</strain>
    </source>
</reference>
<evidence type="ECO:0000256" key="3">
    <source>
        <dbReference type="SAM" id="SignalP"/>
    </source>
</evidence>
<name>A0A848M0B9_9BACT</name>
<keyword evidence="1" id="KW-0479">Metal-binding</keyword>
<dbReference type="InterPro" id="IPR045087">
    <property type="entry name" value="Cu-oxidase_fam"/>
</dbReference>
<dbReference type="CDD" id="cd13853">
    <property type="entry name" value="CuRO_1_Tth-MCO_like"/>
    <property type="match status" value="1"/>
</dbReference>
<dbReference type="GO" id="GO:0005507">
    <property type="term" value="F:copper ion binding"/>
    <property type="evidence" value="ECO:0007669"/>
    <property type="project" value="InterPro"/>
</dbReference>
<evidence type="ECO:0000256" key="2">
    <source>
        <dbReference type="ARBA" id="ARBA00023002"/>
    </source>
</evidence>
<dbReference type="CDD" id="cd13900">
    <property type="entry name" value="CuRO_3_Tth-MCO_like"/>
    <property type="match status" value="1"/>
</dbReference>
<evidence type="ECO:0000313" key="6">
    <source>
        <dbReference type="EMBL" id="NMO22834.1"/>
    </source>
</evidence>
<dbReference type="EMBL" id="JABBJJ010000482">
    <property type="protein sequence ID" value="NMO22834.1"/>
    <property type="molecule type" value="Genomic_DNA"/>
</dbReference>